<dbReference type="GO" id="GO:0003700">
    <property type="term" value="F:DNA-binding transcription factor activity"/>
    <property type="evidence" value="ECO:0007669"/>
    <property type="project" value="TreeGrafter"/>
</dbReference>
<dbReference type="InterPro" id="IPR001356">
    <property type="entry name" value="HD"/>
</dbReference>
<keyword evidence="4" id="KW-0862">Zinc</keyword>
<dbReference type="NCBIfam" id="TIGR01565">
    <property type="entry name" value="homeo_ZF_HD"/>
    <property type="match status" value="1"/>
</dbReference>
<keyword evidence="3 14" id="KW-0863">Zinc-finger</keyword>
<dbReference type="PROSITE" id="PS50071">
    <property type="entry name" value="HOMEOBOX_2"/>
    <property type="match status" value="1"/>
</dbReference>
<protein>
    <submittedName>
        <fullName evidence="14">Zinc-finger homeodomain protein 5</fullName>
    </submittedName>
</protein>
<reference evidence="14" key="2">
    <citation type="submission" date="2023-05" db="EMBL/GenBank/DDBJ databases">
        <authorList>
            <person name="Schelkunov M.I."/>
        </authorList>
    </citation>
    <scope>NUCLEOTIDE SEQUENCE</scope>
    <source>
        <strain evidence="14">Hsosn_3</strain>
        <tissue evidence="14">Leaf</tissue>
    </source>
</reference>
<feature type="region of interest" description="Disordered" evidence="11">
    <location>
        <begin position="1"/>
        <end position="46"/>
    </location>
</feature>
<evidence type="ECO:0000256" key="1">
    <source>
        <dbReference type="ARBA" id="ARBA00004123"/>
    </source>
</evidence>
<dbReference type="AlphaFoldDB" id="A0AAD8HAM3"/>
<evidence type="ECO:0000256" key="3">
    <source>
        <dbReference type="ARBA" id="ARBA00022771"/>
    </source>
</evidence>
<dbReference type="GO" id="GO:0008270">
    <property type="term" value="F:zinc ion binding"/>
    <property type="evidence" value="ECO:0007669"/>
    <property type="project" value="UniProtKB-KW"/>
</dbReference>
<keyword evidence="8" id="KW-0804">Transcription</keyword>
<dbReference type="PANTHER" id="PTHR31948">
    <property type="entry name" value="ZINC-FINGER HOMEODOMAIN PROTEIN 2"/>
    <property type="match status" value="1"/>
</dbReference>
<evidence type="ECO:0000259" key="13">
    <source>
        <dbReference type="PROSITE" id="PS51523"/>
    </source>
</evidence>
<keyword evidence="7 10" id="KW-0371">Homeobox</keyword>
<evidence type="ECO:0000256" key="9">
    <source>
        <dbReference type="ARBA" id="ARBA00023242"/>
    </source>
</evidence>
<dbReference type="InterPro" id="IPR006456">
    <property type="entry name" value="ZF_HD_homeobox_Cys/His_dimer"/>
</dbReference>
<dbReference type="InterPro" id="IPR006455">
    <property type="entry name" value="Homeodomain_ZF_HD"/>
</dbReference>
<dbReference type="GO" id="GO:0000976">
    <property type="term" value="F:transcription cis-regulatory region binding"/>
    <property type="evidence" value="ECO:0007669"/>
    <property type="project" value="TreeGrafter"/>
</dbReference>
<keyword evidence="9 10" id="KW-0539">Nucleus</keyword>
<evidence type="ECO:0000256" key="5">
    <source>
        <dbReference type="ARBA" id="ARBA00023015"/>
    </source>
</evidence>
<keyword evidence="2" id="KW-0479">Metal-binding</keyword>
<sequence length="344" mass="38440">MSDDSLKTTTPCQTYMEGLQNSLDYTSNSTHQPNNQDSSASKLPTAGRRIDGGVIVNPTQTIDQFRQFYVHQHPRQEPLPDPDTIPDPDPPQLGAAIPTIAPNSNTTVSTPPLPPQEADVPSPVRCQYRECQKNHAASIGGHVVDGCGEFMPGGAEGTPEAFKCAACDCHRNFHRRETEGGESRQLVTTNVYYPHNPNGINSMRPTNHHNQIPPPARHQHRHFPNHYSHSLASPTGPVMMAFGGRGPEESSSEDLNMFQSPGGDQHMVIPSSYSGSKKRFRTKFTKEQKDRMHEVAEKMGWKIQKQDDEEVQQLCQELGVKRQVFKVWMHNNKQAMKKKQDQSS</sequence>
<dbReference type="NCBIfam" id="TIGR01566">
    <property type="entry name" value="ZF_HD_prot_N"/>
    <property type="match status" value="1"/>
</dbReference>
<evidence type="ECO:0000313" key="15">
    <source>
        <dbReference type="Proteomes" id="UP001237642"/>
    </source>
</evidence>
<gene>
    <name evidence="14" type="ORF">POM88_039125</name>
</gene>
<evidence type="ECO:0000256" key="11">
    <source>
        <dbReference type="SAM" id="MobiDB-lite"/>
    </source>
</evidence>
<keyword evidence="6 10" id="KW-0238">DNA-binding</keyword>
<evidence type="ECO:0000256" key="7">
    <source>
        <dbReference type="ARBA" id="ARBA00023155"/>
    </source>
</evidence>
<comment type="caution">
    <text evidence="14">The sequence shown here is derived from an EMBL/GenBank/DDBJ whole genome shotgun (WGS) entry which is preliminary data.</text>
</comment>
<comment type="subcellular location">
    <subcellularLocation>
        <location evidence="1 10">Nucleus</location>
    </subcellularLocation>
</comment>
<dbReference type="GO" id="GO:0050793">
    <property type="term" value="P:regulation of developmental process"/>
    <property type="evidence" value="ECO:0007669"/>
    <property type="project" value="TreeGrafter"/>
</dbReference>
<feature type="DNA-binding region" description="Homeobox" evidence="10">
    <location>
        <begin position="277"/>
        <end position="340"/>
    </location>
</feature>
<dbReference type="PROSITE" id="PS51523">
    <property type="entry name" value="ZF_HD_DIMER"/>
    <property type="match status" value="1"/>
</dbReference>
<feature type="domain" description="Homeobox" evidence="12">
    <location>
        <begin position="275"/>
        <end position="339"/>
    </location>
</feature>
<dbReference type="PANTHER" id="PTHR31948:SF119">
    <property type="entry name" value="ZINC-FINGER HOMEODOMAIN PROTEIN 6-LIKE"/>
    <property type="match status" value="1"/>
</dbReference>
<dbReference type="Proteomes" id="UP001237642">
    <property type="component" value="Unassembled WGS sequence"/>
</dbReference>
<evidence type="ECO:0000256" key="8">
    <source>
        <dbReference type="ARBA" id="ARBA00023163"/>
    </source>
</evidence>
<evidence type="ECO:0000256" key="4">
    <source>
        <dbReference type="ARBA" id="ARBA00022833"/>
    </source>
</evidence>
<proteinExistence type="predicted"/>
<evidence type="ECO:0000256" key="2">
    <source>
        <dbReference type="ARBA" id="ARBA00022723"/>
    </source>
</evidence>
<evidence type="ECO:0000313" key="14">
    <source>
        <dbReference type="EMBL" id="KAK1363564.1"/>
    </source>
</evidence>
<feature type="compositionally biased region" description="Polar residues" evidence="11">
    <location>
        <begin position="7"/>
        <end position="42"/>
    </location>
</feature>
<dbReference type="Pfam" id="PF04770">
    <property type="entry name" value="ZF-HD_dimer"/>
    <property type="match status" value="1"/>
</dbReference>
<reference evidence="14" key="1">
    <citation type="submission" date="2023-02" db="EMBL/GenBank/DDBJ databases">
        <title>Genome of toxic invasive species Heracleum sosnowskyi carries increased number of genes despite the absence of recent whole-genome duplications.</title>
        <authorList>
            <person name="Schelkunov M."/>
            <person name="Shtratnikova V."/>
            <person name="Makarenko M."/>
            <person name="Klepikova A."/>
            <person name="Omelchenko D."/>
            <person name="Novikova G."/>
            <person name="Obukhova E."/>
            <person name="Bogdanov V."/>
            <person name="Penin A."/>
            <person name="Logacheva M."/>
        </authorList>
    </citation>
    <scope>NUCLEOTIDE SEQUENCE</scope>
    <source>
        <strain evidence="14">Hsosn_3</strain>
        <tissue evidence="14">Leaf</tissue>
    </source>
</reference>
<dbReference type="InterPro" id="IPR009057">
    <property type="entry name" value="Homeodomain-like_sf"/>
</dbReference>
<dbReference type="GO" id="GO:0005634">
    <property type="term" value="C:nucleus"/>
    <property type="evidence" value="ECO:0007669"/>
    <property type="project" value="UniProtKB-SubCell"/>
</dbReference>
<dbReference type="EMBL" id="JAUIZM010000009">
    <property type="protein sequence ID" value="KAK1363564.1"/>
    <property type="molecule type" value="Genomic_DNA"/>
</dbReference>
<evidence type="ECO:0000256" key="10">
    <source>
        <dbReference type="PROSITE-ProRule" id="PRU00108"/>
    </source>
</evidence>
<keyword evidence="5" id="KW-0805">Transcription regulation</keyword>
<evidence type="ECO:0000259" key="12">
    <source>
        <dbReference type="PROSITE" id="PS50071"/>
    </source>
</evidence>
<evidence type="ECO:0000256" key="6">
    <source>
        <dbReference type="ARBA" id="ARBA00023125"/>
    </source>
</evidence>
<name>A0AAD8HAM3_9APIA</name>
<accession>A0AAD8HAM3</accession>
<dbReference type="FunFam" id="1.10.10.60:FF:000257">
    <property type="entry name" value="Zinc-finger homeodomain protein 2"/>
    <property type="match status" value="1"/>
</dbReference>
<feature type="domain" description="ZF-HD dimerization-type" evidence="13">
    <location>
        <begin position="128"/>
        <end position="177"/>
    </location>
</feature>
<dbReference type="SUPFAM" id="SSF46689">
    <property type="entry name" value="Homeodomain-like"/>
    <property type="match status" value="1"/>
</dbReference>
<keyword evidence="15" id="KW-1185">Reference proteome</keyword>
<organism evidence="14 15">
    <name type="scientific">Heracleum sosnowskyi</name>
    <dbReference type="NCBI Taxonomy" id="360622"/>
    <lineage>
        <taxon>Eukaryota</taxon>
        <taxon>Viridiplantae</taxon>
        <taxon>Streptophyta</taxon>
        <taxon>Embryophyta</taxon>
        <taxon>Tracheophyta</taxon>
        <taxon>Spermatophyta</taxon>
        <taxon>Magnoliopsida</taxon>
        <taxon>eudicotyledons</taxon>
        <taxon>Gunneridae</taxon>
        <taxon>Pentapetalae</taxon>
        <taxon>asterids</taxon>
        <taxon>campanulids</taxon>
        <taxon>Apiales</taxon>
        <taxon>Apiaceae</taxon>
        <taxon>Apioideae</taxon>
        <taxon>apioid superclade</taxon>
        <taxon>Tordylieae</taxon>
        <taxon>Tordyliinae</taxon>
        <taxon>Heracleum</taxon>
    </lineage>
</organism>
<dbReference type="Gene3D" id="1.10.10.60">
    <property type="entry name" value="Homeodomain-like"/>
    <property type="match status" value="1"/>
</dbReference>